<evidence type="ECO:0000256" key="3">
    <source>
        <dbReference type="ARBA" id="ARBA00023052"/>
    </source>
</evidence>
<organism evidence="5 6">
    <name type="scientific">Faecalicoccus acidiformans</name>
    <dbReference type="NCBI Taxonomy" id="915173"/>
    <lineage>
        <taxon>Bacteria</taxon>
        <taxon>Bacillati</taxon>
        <taxon>Bacillota</taxon>
        <taxon>Erysipelotrichia</taxon>
        <taxon>Erysipelotrichales</taxon>
        <taxon>Erysipelotrichaceae</taxon>
        <taxon>Faecalicoccus</taxon>
    </lineage>
</organism>
<feature type="domain" description="Transketolase N-terminal" evidence="4">
    <location>
        <begin position="1"/>
        <end position="87"/>
    </location>
</feature>
<dbReference type="Pfam" id="PF00456">
    <property type="entry name" value="Transketolase_N"/>
    <property type="match status" value="1"/>
</dbReference>
<dbReference type="PANTHER" id="PTHR47514">
    <property type="entry name" value="TRANSKETOLASE N-TERMINAL SECTION-RELATED"/>
    <property type="match status" value="1"/>
</dbReference>
<name>A0ABS2FQD6_9FIRM</name>
<reference evidence="5 6" key="1">
    <citation type="journal article" date="2021" name="Sci. Rep.">
        <title>The distribution of antibiotic resistance genes in chicken gut microbiota commensals.</title>
        <authorList>
            <person name="Juricova H."/>
            <person name="Matiasovicova J."/>
            <person name="Kubasova T."/>
            <person name="Cejkova D."/>
            <person name="Rychlik I."/>
        </authorList>
    </citation>
    <scope>NUCLEOTIDE SEQUENCE [LARGE SCALE GENOMIC DNA]</scope>
    <source>
        <strain evidence="5 6">An423</strain>
    </source>
</reference>
<dbReference type="Gene3D" id="3.40.50.970">
    <property type="match status" value="1"/>
</dbReference>
<keyword evidence="6" id="KW-1185">Reference proteome</keyword>
<evidence type="ECO:0000256" key="2">
    <source>
        <dbReference type="ARBA" id="ARBA00007131"/>
    </source>
</evidence>
<evidence type="ECO:0000256" key="1">
    <source>
        <dbReference type="ARBA" id="ARBA00001964"/>
    </source>
</evidence>
<dbReference type="Proteomes" id="UP000775500">
    <property type="component" value="Unassembled WGS sequence"/>
</dbReference>
<dbReference type="SUPFAM" id="SSF52518">
    <property type="entry name" value="Thiamin diphosphate-binding fold (THDP-binding)"/>
    <property type="match status" value="1"/>
</dbReference>
<feature type="non-terminal residue" evidence="5">
    <location>
        <position position="1"/>
    </location>
</feature>
<keyword evidence="3" id="KW-0786">Thiamine pyrophosphate</keyword>
<proteinExistence type="inferred from homology"/>
<accession>A0ABS2FQD6</accession>
<evidence type="ECO:0000313" key="6">
    <source>
        <dbReference type="Proteomes" id="UP000775500"/>
    </source>
</evidence>
<dbReference type="InterPro" id="IPR029061">
    <property type="entry name" value="THDP-binding"/>
</dbReference>
<sequence>ACMAAGHYKLDNLCGILDYNHLQIDGNIADVVGPEPFPEKFEAFGWHVVEVDGHDFESLAKGFEEARNTKGQPTMIIAHTIKGKGVSFMENN</sequence>
<feature type="non-terminal residue" evidence="5">
    <location>
        <position position="92"/>
    </location>
</feature>
<dbReference type="InterPro" id="IPR005474">
    <property type="entry name" value="Transketolase_N"/>
</dbReference>
<dbReference type="EMBL" id="JACJLU010000041">
    <property type="protein sequence ID" value="MBM6832258.1"/>
    <property type="molecule type" value="Genomic_DNA"/>
</dbReference>
<comment type="similarity">
    <text evidence="2">Belongs to the transketolase family.</text>
</comment>
<gene>
    <name evidence="5" type="ORF">H5982_09210</name>
</gene>
<dbReference type="PANTHER" id="PTHR47514:SF1">
    <property type="entry name" value="TRANSKETOLASE N-TERMINAL SECTION-RELATED"/>
    <property type="match status" value="1"/>
</dbReference>
<comment type="caution">
    <text evidence="5">The sequence shown here is derived from an EMBL/GenBank/DDBJ whole genome shotgun (WGS) entry which is preliminary data.</text>
</comment>
<evidence type="ECO:0000259" key="4">
    <source>
        <dbReference type="Pfam" id="PF00456"/>
    </source>
</evidence>
<protein>
    <submittedName>
        <fullName evidence="5">Transketolase</fullName>
    </submittedName>
</protein>
<comment type="cofactor">
    <cofactor evidence="1">
        <name>thiamine diphosphate</name>
        <dbReference type="ChEBI" id="CHEBI:58937"/>
    </cofactor>
</comment>
<evidence type="ECO:0000313" key="5">
    <source>
        <dbReference type="EMBL" id="MBM6832258.1"/>
    </source>
</evidence>